<dbReference type="HOGENOM" id="CLU_2096815_0_0_1"/>
<accession>M2Y0J2</accession>
<protein>
    <submittedName>
        <fullName evidence="1">Uncharacterized protein</fullName>
    </submittedName>
</protein>
<evidence type="ECO:0000313" key="2">
    <source>
        <dbReference type="Proteomes" id="UP000016933"/>
    </source>
</evidence>
<keyword evidence="2" id="KW-1185">Reference proteome</keyword>
<organism evidence="1 2">
    <name type="scientific">Dothistroma septosporum (strain NZE10 / CBS 128990)</name>
    <name type="common">Red band needle blight fungus</name>
    <name type="synonym">Mycosphaerella pini</name>
    <dbReference type="NCBI Taxonomy" id="675120"/>
    <lineage>
        <taxon>Eukaryota</taxon>
        <taxon>Fungi</taxon>
        <taxon>Dikarya</taxon>
        <taxon>Ascomycota</taxon>
        <taxon>Pezizomycotina</taxon>
        <taxon>Dothideomycetes</taxon>
        <taxon>Dothideomycetidae</taxon>
        <taxon>Mycosphaerellales</taxon>
        <taxon>Mycosphaerellaceae</taxon>
        <taxon>Dothistroma</taxon>
    </lineage>
</organism>
<dbReference type="EMBL" id="KB446546">
    <property type="protein sequence ID" value="EME38814.1"/>
    <property type="molecule type" value="Genomic_DNA"/>
</dbReference>
<proteinExistence type="predicted"/>
<gene>
    <name evidence="1" type="ORF">DOTSEDRAFT_39029</name>
</gene>
<dbReference type="AlphaFoldDB" id="M2Y0J2"/>
<reference evidence="1 2" key="2">
    <citation type="journal article" date="2012" name="PLoS Pathog.">
        <title>Diverse lifestyles and strategies of plant pathogenesis encoded in the genomes of eighteen Dothideomycetes fungi.</title>
        <authorList>
            <person name="Ohm R.A."/>
            <person name="Feau N."/>
            <person name="Henrissat B."/>
            <person name="Schoch C.L."/>
            <person name="Horwitz B.A."/>
            <person name="Barry K.W."/>
            <person name="Condon B.J."/>
            <person name="Copeland A.C."/>
            <person name="Dhillon B."/>
            <person name="Glaser F."/>
            <person name="Hesse C.N."/>
            <person name="Kosti I."/>
            <person name="LaButti K."/>
            <person name="Lindquist E.A."/>
            <person name="Lucas S."/>
            <person name="Salamov A.A."/>
            <person name="Bradshaw R.E."/>
            <person name="Ciuffetti L."/>
            <person name="Hamelin R.C."/>
            <person name="Kema G.H.J."/>
            <person name="Lawrence C."/>
            <person name="Scott J.A."/>
            <person name="Spatafora J.W."/>
            <person name="Turgeon B.G."/>
            <person name="de Wit P.J.G.M."/>
            <person name="Zhong S."/>
            <person name="Goodwin S.B."/>
            <person name="Grigoriev I.V."/>
        </authorList>
    </citation>
    <scope>NUCLEOTIDE SEQUENCE [LARGE SCALE GENOMIC DNA]</scope>
    <source>
        <strain evidence="2">NZE10 / CBS 128990</strain>
    </source>
</reference>
<evidence type="ECO:0000313" key="1">
    <source>
        <dbReference type="EMBL" id="EME38814.1"/>
    </source>
</evidence>
<sequence>MAQSCAESPTRDVIRETINDTLSDILGNATSTSELNSSAAQYRTIADVFMSLPVACGAHLTRRLQIGYDRDGILLHDELEATGCNSQPSPRLSHYIIPLVTLQRHGTPGCGFVPTT</sequence>
<reference evidence="2" key="1">
    <citation type="journal article" date="2012" name="PLoS Genet.">
        <title>The genomes of the fungal plant pathogens Cladosporium fulvum and Dothistroma septosporum reveal adaptation to different hosts and lifestyles but also signatures of common ancestry.</title>
        <authorList>
            <person name="de Wit P.J.G.M."/>
            <person name="van der Burgt A."/>
            <person name="Oekmen B."/>
            <person name="Stergiopoulos I."/>
            <person name="Abd-Elsalam K.A."/>
            <person name="Aerts A.L."/>
            <person name="Bahkali A.H."/>
            <person name="Beenen H.G."/>
            <person name="Chettri P."/>
            <person name="Cox M.P."/>
            <person name="Datema E."/>
            <person name="de Vries R.P."/>
            <person name="Dhillon B."/>
            <person name="Ganley A.R."/>
            <person name="Griffiths S.A."/>
            <person name="Guo Y."/>
            <person name="Hamelin R.C."/>
            <person name="Henrissat B."/>
            <person name="Kabir M.S."/>
            <person name="Jashni M.K."/>
            <person name="Kema G."/>
            <person name="Klaubauf S."/>
            <person name="Lapidus A."/>
            <person name="Levasseur A."/>
            <person name="Lindquist E."/>
            <person name="Mehrabi R."/>
            <person name="Ohm R.A."/>
            <person name="Owen T.J."/>
            <person name="Salamov A."/>
            <person name="Schwelm A."/>
            <person name="Schijlen E."/>
            <person name="Sun H."/>
            <person name="van den Burg H.A."/>
            <person name="van Ham R.C.H.J."/>
            <person name="Zhang S."/>
            <person name="Goodwin S.B."/>
            <person name="Grigoriev I.V."/>
            <person name="Collemare J."/>
            <person name="Bradshaw R.E."/>
        </authorList>
    </citation>
    <scope>NUCLEOTIDE SEQUENCE [LARGE SCALE GENOMIC DNA]</scope>
    <source>
        <strain evidence="2">NZE10 / CBS 128990</strain>
    </source>
</reference>
<dbReference type="Proteomes" id="UP000016933">
    <property type="component" value="Unassembled WGS sequence"/>
</dbReference>
<name>M2Y0J2_DOTSN</name>